<sequence>MPKSKREKKISLTQTRKKGLEFKQKIIEDVRDCVDKYARIFTFSVQNMRNVQLKNIRQDWKHSRFFFGKNSLMAVALGRTISDEYRENLHFLAQQLKGQTGLLFTNETKKTVLKYFDDYRVPDFARAGNIATQTVTLEQGPIPDLSHAMEPQLRQLGLPTSLQRGVITLLRDHKVCEKGDPITPEQSRILKLFDHMMVDFHVTVEGMWSNNGKWLLFDQRPEPIVPTKVNVKAAAASKKGGSDMEQEDEEEDDKDEDNEEG</sequence>
<evidence type="ECO:0000259" key="8">
    <source>
        <dbReference type="Pfam" id="PF17777"/>
    </source>
</evidence>
<dbReference type="FunFam" id="3.90.105.20:FF:000003">
    <property type="entry name" value="Ribosome assembly factor mrt4"/>
    <property type="match status" value="1"/>
</dbReference>
<dbReference type="InterPro" id="IPR043141">
    <property type="entry name" value="Ribosomal_uL10-like_sf"/>
</dbReference>
<keyword evidence="4 6" id="KW-0963">Cytoplasm</keyword>
<feature type="compositionally biased region" description="Acidic residues" evidence="7">
    <location>
        <begin position="244"/>
        <end position="261"/>
    </location>
</feature>
<dbReference type="GO" id="GO:0000027">
    <property type="term" value="P:ribosomal large subunit assembly"/>
    <property type="evidence" value="ECO:0007669"/>
    <property type="project" value="InterPro"/>
</dbReference>
<dbReference type="GO" id="GO:0000956">
    <property type="term" value="P:nuclear-transcribed mRNA catabolic process"/>
    <property type="evidence" value="ECO:0007669"/>
    <property type="project" value="TreeGrafter"/>
</dbReference>
<dbReference type="InterPro" id="IPR033867">
    <property type="entry name" value="Mrt4"/>
</dbReference>
<dbReference type="Gene3D" id="3.90.105.20">
    <property type="match status" value="1"/>
</dbReference>
<organism evidence="9 10">
    <name type="scientific">Patella caerulea</name>
    <name type="common">Rayed Mediterranean limpet</name>
    <dbReference type="NCBI Taxonomy" id="87958"/>
    <lineage>
        <taxon>Eukaryota</taxon>
        <taxon>Metazoa</taxon>
        <taxon>Spiralia</taxon>
        <taxon>Lophotrochozoa</taxon>
        <taxon>Mollusca</taxon>
        <taxon>Gastropoda</taxon>
        <taxon>Patellogastropoda</taxon>
        <taxon>Patelloidea</taxon>
        <taxon>Patellidae</taxon>
        <taxon>Patella</taxon>
    </lineage>
</organism>
<comment type="caution">
    <text evidence="9">The sequence shown here is derived from an EMBL/GenBank/DDBJ whole genome shotgun (WGS) entry which is preliminary data.</text>
</comment>
<evidence type="ECO:0000256" key="5">
    <source>
        <dbReference type="ARBA" id="ARBA00023242"/>
    </source>
</evidence>
<evidence type="ECO:0000256" key="4">
    <source>
        <dbReference type="ARBA" id="ARBA00022490"/>
    </source>
</evidence>
<feature type="region of interest" description="Disordered" evidence="7">
    <location>
        <begin position="231"/>
        <end position="261"/>
    </location>
</feature>
<evidence type="ECO:0000256" key="6">
    <source>
        <dbReference type="RuleBase" id="RU364039"/>
    </source>
</evidence>
<dbReference type="GO" id="GO:0005737">
    <property type="term" value="C:cytoplasm"/>
    <property type="evidence" value="ECO:0007669"/>
    <property type="project" value="UniProtKB-SubCell"/>
</dbReference>
<dbReference type="PANTHER" id="PTHR45841">
    <property type="entry name" value="MRNA TURNOVER PROTEIN 4 MRTO4"/>
    <property type="match status" value="1"/>
</dbReference>
<dbReference type="Gene3D" id="3.30.70.1730">
    <property type="match status" value="1"/>
</dbReference>
<dbReference type="Pfam" id="PF00466">
    <property type="entry name" value="Ribosomal_L10"/>
    <property type="match status" value="1"/>
</dbReference>
<proteinExistence type="inferred from homology"/>
<dbReference type="GO" id="GO:0030687">
    <property type="term" value="C:preribosome, large subunit precursor"/>
    <property type="evidence" value="ECO:0007669"/>
    <property type="project" value="TreeGrafter"/>
</dbReference>
<keyword evidence="10" id="KW-1185">Reference proteome</keyword>
<dbReference type="SUPFAM" id="SSF160369">
    <property type="entry name" value="Ribosomal protein L10-like"/>
    <property type="match status" value="1"/>
</dbReference>
<evidence type="ECO:0000256" key="3">
    <source>
        <dbReference type="ARBA" id="ARBA00011117"/>
    </source>
</evidence>
<protein>
    <recommendedName>
        <fullName evidence="6">Ribosome assembly factor mrt4</fullName>
    </recommendedName>
</protein>
<dbReference type="PANTHER" id="PTHR45841:SF1">
    <property type="entry name" value="MRNA TURNOVER PROTEIN 4 HOMOLOG"/>
    <property type="match status" value="1"/>
</dbReference>
<dbReference type="InterPro" id="IPR043164">
    <property type="entry name" value="Ribosomal_uL10-like_insert_sf"/>
</dbReference>
<dbReference type="GO" id="GO:0006364">
    <property type="term" value="P:rRNA processing"/>
    <property type="evidence" value="ECO:0007669"/>
    <property type="project" value="TreeGrafter"/>
</dbReference>
<name>A0AAN8J0U0_PATCE</name>
<evidence type="ECO:0000313" key="10">
    <source>
        <dbReference type="Proteomes" id="UP001347796"/>
    </source>
</evidence>
<comment type="similarity">
    <text evidence="2 6">Belongs to the universal ribosomal protein uL10 family.</text>
</comment>
<accession>A0AAN8J0U0</accession>
<dbReference type="InterPro" id="IPR051742">
    <property type="entry name" value="Ribosome_Assembly_uL10"/>
</dbReference>
<dbReference type="InterPro" id="IPR040637">
    <property type="entry name" value="Ribosomal_uL10-like_insert"/>
</dbReference>
<dbReference type="FunFam" id="3.30.70.1730:FF:000005">
    <property type="entry name" value="Ribosome assembly factor mrt4"/>
    <property type="match status" value="1"/>
</dbReference>
<comment type="subunit">
    <text evidence="3 6">Associates with the pre-60S ribosomal particle.</text>
</comment>
<dbReference type="InterPro" id="IPR001790">
    <property type="entry name" value="Ribosomal_uL10"/>
</dbReference>
<dbReference type="AlphaFoldDB" id="A0AAN8J0U0"/>
<evidence type="ECO:0000256" key="1">
    <source>
        <dbReference type="ARBA" id="ARBA00004046"/>
    </source>
</evidence>
<feature type="domain" description="Large ribosomal subunit protein uL10-like insertion" evidence="8">
    <location>
        <begin position="125"/>
        <end position="194"/>
    </location>
</feature>
<dbReference type="Proteomes" id="UP001347796">
    <property type="component" value="Unassembled WGS sequence"/>
</dbReference>
<keyword evidence="6" id="KW-0690">Ribosome biogenesis</keyword>
<keyword evidence="5 6" id="KW-0539">Nucleus</keyword>
<dbReference type="Pfam" id="PF17777">
    <property type="entry name" value="RL10P_insert"/>
    <property type="match status" value="1"/>
</dbReference>
<dbReference type="CDD" id="cd05796">
    <property type="entry name" value="Ribosomal_P0_like"/>
    <property type="match status" value="1"/>
</dbReference>
<dbReference type="GO" id="GO:0005730">
    <property type="term" value="C:nucleolus"/>
    <property type="evidence" value="ECO:0007669"/>
    <property type="project" value="UniProtKB-SubCell"/>
</dbReference>
<dbReference type="GO" id="GO:0003723">
    <property type="term" value="F:RNA binding"/>
    <property type="evidence" value="ECO:0007669"/>
    <property type="project" value="TreeGrafter"/>
</dbReference>
<comment type="subcellular location">
    <subcellularLocation>
        <location evidence="6">Cytoplasm</location>
    </subcellularLocation>
    <subcellularLocation>
        <location evidence="6">Nucleus</location>
        <location evidence="6">Nucleolus</location>
    </subcellularLocation>
</comment>
<evidence type="ECO:0000313" key="9">
    <source>
        <dbReference type="EMBL" id="KAK6168123.1"/>
    </source>
</evidence>
<reference evidence="9 10" key="1">
    <citation type="submission" date="2024-01" db="EMBL/GenBank/DDBJ databases">
        <title>The genome of the rayed Mediterranean limpet Patella caerulea (Linnaeus, 1758).</title>
        <authorList>
            <person name="Anh-Thu Weber A."/>
            <person name="Halstead-Nussloch G."/>
        </authorList>
    </citation>
    <scope>NUCLEOTIDE SEQUENCE [LARGE SCALE GENOMIC DNA]</scope>
    <source>
        <strain evidence="9">AATW-2023a</strain>
        <tissue evidence="9">Whole specimen</tissue>
    </source>
</reference>
<evidence type="ECO:0000256" key="2">
    <source>
        <dbReference type="ARBA" id="ARBA00008889"/>
    </source>
</evidence>
<dbReference type="EMBL" id="JAZGQO010000018">
    <property type="protein sequence ID" value="KAK6168123.1"/>
    <property type="molecule type" value="Genomic_DNA"/>
</dbReference>
<comment type="function">
    <text evidence="1 6">Component of the ribosome assembly machinery. Nuclear paralog of the ribosomal protein P0, it binds pre-60S subunits at an early stage of assembly in the nucleolus, and is replaced by P0 in cytoplasmic pre-60S subunits and mature 80S ribosomes.</text>
</comment>
<gene>
    <name evidence="9" type="ORF">SNE40_022013</name>
</gene>
<evidence type="ECO:0000256" key="7">
    <source>
        <dbReference type="SAM" id="MobiDB-lite"/>
    </source>
</evidence>